<dbReference type="EMBL" id="JACVVK020000048">
    <property type="protein sequence ID" value="KAK7498817.1"/>
    <property type="molecule type" value="Genomic_DNA"/>
</dbReference>
<name>A0ABD0LHJ1_9CAEN</name>
<dbReference type="Gene3D" id="3.90.550.20">
    <property type="match status" value="1"/>
</dbReference>
<proteinExistence type="predicted"/>
<dbReference type="SUPFAM" id="SSF53448">
    <property type="entry name" value="Nucleotide-diphospho-sugar transferases"/>
    <property type="match status" value="1"/>
</dbReference>
<dbReference type="InterPro" id="IPR007577">
    <property type="entry name" value="GlycoTrfase_DXD_sugar-bd_CS"/>
</dbReference>
<sequence>MHVRFKHHLSDVVRLQALLLNGGIYLDADMVVLRPLDPILHHDITMGLIENGTGMGNAFIAAKRNSNFMREWYSHYNIYNNTEFYKNSLHVPRDMWLRDPSRLHMESHRLYRPNWFEADLLFRRSDYDWSDNYAVHIWTNGNPVPKSEEEIQTANTTIAQIFRYVLYGDSKPRTGFVING</sequence>
<dbReference type="AlphaFoldDB" id="A0ABD0LHJ1"/>
<organism evidence="1 2">
    <name type="scientific">Batillaria attramentaria</name>
    <dbReference type="NCBI Taxonomy" id="370345"/>
    <lineage>
        <taxon>Eukaryota</taxon>
        <taxon>Metazoa</taxon>
        <taxon>Spiralia</taxon>
        <taxon>Lophotrochozoa</taxon>
        <taxon>Mollusca</taxon>
        <taxon>Gastropoda</taxon>
        <taxon>Caenogastropoda</taxon>
        <taxon>Sorbeoconcha</taxon>
        <taxon>Cerithioidea</taxon>
        <taxon>Batillariidae</taxon>
        <taxon>Batillaria</taxon>
    </lineage>
</organism>
<keyword evidence="2" id="KW-1185">Reference proteome</keyword>
<dbReference type="PANTHER" id="PTHR46830">
    <property type="entry name" value="TRANSFERASE, PUTATIVE-RELATED"/>
    <property type="match status" value="1"/>
</dbReference>
<dbReference type="PANTHER" id="PTHR46830:SF1">
    <property type="entry name" value="ALPHA-1,4-N-ACETYLGLUCOSAMINYLTRANSFERASE"/>
    <property type="match status" value="1"/>
</dbReference>
<dbReference type="InterPro" id="IPR029044">
    <property type="entry name" value="Nucleotide-diphossugar_trans"/>
</dbReference>
<gene>
    <name evidence="1" type="ORF">BaRGS_00009909</name>
</gene>
<evidence type="ECO:0000313" key="1">
    <source>
        <dbReference type="EMBL" id="KAK7498817.1"/>
    </source>
</evidence>
<accession>A0ABD0LHJ1</accession>
<protein>
    <recommendedName>
        <fullName evidence="3">Alpha-1,4-N-acetylglucosaminyltransferase</fullName>
    </recommendedName>
</protein>
<evidence type="ECO:0000313" key="2">
    <source>
        <dbReference type="Proteomes" id="UP001519460"/>
    </source>
</evidence>
<evidence type="ECO:0008006" key="3">
    <source>
        <dbReference type="Google" id="ProtNLM"/>
    </source>
</evidence>
<comment type="caution">
    <text evidence="1">The sequence shown here is derived from an EMBL/GenBank/DDBJ whole genome shotgun (WGS) entry which is preliminary data.</text>
</comment>
<dbReference type="Pfam" id="PF04488">
    <property type="entry name" value="Gly_transf_sug"/>
    <property type="match status" value="1"/>
</dbReference>
<reference evidence="1 2" key="1">
    <citation type="journal article" date="2023" name="Sci. Data">
        <title>Genome assembly of the Korean intertidal mud-creeper Batillaria attramentaria.</title>
        <authorList>
            <person name="Patra A.K."/>
            <person name="Ho P.T."/>
            <person name="Jun S."/>
            <person name="Lee S.J."/>
            <person name="Kim Y."/>
            <person name="Won Y.J."/>
        </authorList>
    </citation>
    <scope>NUCLEOTIDE SEQUENCE [LARGE SCALE GENOMIC DNA]</scope>
    <source>
        <strain evidence="1">Wonlab-2016</strain>
    </source>
</reference>
<dbReference type="Proteomes" id="UP001519460">
    <property type="component" value="Unassembled WGS sequence"/>
</dbReference>